<organism evidence="1">
    <name type="scientific">Microcystis aeruginosa (strain PCC 7806)</name>
    <dbReference type="NCBI Taxonomy" id="267872"/>
    <lineage>
        <taxon>Bacteria</taxon>
        <taxon>Bacillati</taxon>
        <taxon>Cyanobacteriota</taxon>
        <taxon>Cyanophyceae</taxon>
        <taxon>Oscillatoriophycideae</taxon>
        <taxon>Chroococcales</taxon>
        <taxon>Microcystaceae</taxon>
        <taxon>Microcystis</taxon>
    </lineage>
</organism>
<dbReference type="Gene3D" id="3.40.50.1010">
    <property type="entry name" value="5'-nuclease"/>
    <property type="match status" value="1"/>
</dbReference>
<proteinExistence type="predicted"/>
<dbReference type="SUPFAM" id="SSF88723">
    <property type="entry name" value="PIN domain-like"/>
    <property type="match status" value="1"/>
</dbReference>
<gene>
    <name evidence="1" type="ORF">IPF_1957</name>
</gene>
<name>A8YH79_MICA7</name>
<dbReference type="InterPro" id="IPR029060">
    <property type="entry name" value="PIN-like_dom_sf"/>
</dbReference>
<dbReference type="GO" id="GO:0004521">
    <property type="term" value="F:RNA endonuclease activity"/>
    <property type="evidence" value="ECO:0007669"/>
    <property type="project" value="InterPro"/>
</dbReference>
<reference evidence="1" key="1">
    <citation type="submission" date="2007-08" db="EMBL/GenBank/DDBJ databases">
        <authorList>
            <person name="Frangeul L."/>
        </authorList>
    </citation>
    <scope>NUCLEOTIDE SEQUENCE</scope>
    <source>
        <strain evidence="1">PCC 7806</strain>
    </source>
</reference>
<sequence length="92" mass="10838">MLNAFLYKGSTPYNSRPLHNTNRRAENPDIETVWIDEPLHRAAVKLLMARQDKTYSLCDAVSFLLMRQFNINEALTTDRHFEQEGFHRLLVF</sequence>
<dbReference type="AlphaFoldDB" id="A8YH79"/>
<dbReference type="PANTHER" id="PTHR42188:SF1">
    <property type="entry name" value="23S RRNA-SPECIFIC ENDONUCLEASE VAPC20"/>
    <property type="match status" value="1"/>
</dbReference>
<protein>
    <submittedName>
        <fullName evidence="1">Similar to tr|P73415|P73415</fullName>
    </submittedName>
</protein>
<accession>A8YH79</accession>
<dbReference type="GO" id="GO:0016075">
    <property type="term" value="P:rRNA catabolic process"/>
    <property type="evidence" value="ECO:0007669"/>
    <property type="project" value="TreeGrafter"/>
</dbReference>
<dbReference type="InterPro" id="IPR039018">
    <property type="entry name" value="VapC20-like"/>
</dbReference>
<dbReference type="EMBL" id="AM778943">
    <property type="protein sequence ID" value="CAO88111.1"/>
    <property type="molecule type" value="Genomic_DNA"/>
</dbReference>
<dbReference type="PANTHER" id="PTHR42188">
    <property type="entry name" value="23S RRNA-SPECIFIC ENDONUCLEASE VAPC20"/>
    <property type="match status" value="1"/>
</dbReference>
<evidence type="ECO:0000313" key="1">
    <source>
        <dbReference type="EMBL" id="CAO88111.1"/>
    </source>
</evidence>